<protein>
    <submittedName>
        <fullName evidence="2">Uncharacterized protein</fullName>
    </submittedName>
</protein>
<feature type="chain" id="PRO_5029470934" evidence="1">
    <location>
        <begin position="20"/>
        <end position="81"/>
    </location>
</feature>
<evidence type="ECO:0000256" key="1">
    <source>
        <dbReference type="SAM" id="SignalP"/>
    </source>
</evidence>
<evidence type="ECO:0000313" key="3">
    <source>
        <dbReference type="Proteomes" id="UP000514509"/>
    </source>
</evidence>
<reference evidence="2 3" key="2">
    <citation type="submission" date="2020-08" db="EMBL/GenBank/DDBJ databases">
        <title>Adhaeribacter dokdonensis sp. nov., isolated from the rhizosphere of Elymus tsukushiensis, a plant native to the Dokdo Islands, Republic of Korea.</title>
        <authorList>
            <person name="Ghim S.Y."/>
        </authorList>
    </citation>
    <scope>NUCLEOTIDE SEQUENCE [LARGE SCALE GENOMIC DNA]</scope>
    <source>
        <strain evidence="2 3">KUDC8001</strain>
    </source>
</reference>
<keyword evidence="3" id="KW-1185">Reference proteome</keyword>
<gene>
    <name evidence="2" type="ORF">HUW48_06960</name>
</gene>
<sequence length="81" mass="9062">MPFSKVRFLLLAFMLLLNANGLENSFNPEVQNQPLLQKLNKTVPNLVSDSSLAPHPEKEVKVITLAKTLALANKKRKISSY</sequence>
<proteinExistence type="predicted"/>
<dbReference type="RefSeq" id="WP_182414993.1">
    <property type="nucleotide sequence ID" value="NZ_CP055153.1"/>
</dbReference>
<dbReference type="EMBL" id="CP055153">
    <property type="protein sequence ID" value="QMU27801.1"/>
    <property type="molecule type" value="Genomic_DNA"/>
</dbReference>
<evidence type="ECO:0000313" key="2">
    <source>
        <dbReference type="EMBL" id="QMU27801.1"/>
    </source>
</evidence>
<keyword evidence="1" id="KW-0732">Signal</keyword>
<name>A0A7L7L4Q7_9BACT</name>
<dbReference type="Proteomes" id="UP000514509">
    <property type="component" value="Chromosome"/>
</dbReference>
<feature type="signal peptide" evidence="1">
    <location>
        <begin position="1"/>
        <end position="19"/>
    </location>
</feature>
<accession>A0A7L7L4Q7</accession>
<dbReference type="KEGG" id="add:HUW48_06960"/>
<reference evidence="2 3" key="1">
    <citation type="submission" date="2020-06" db="EMBL/GenBank/DDBJ databases">
        <authorList>
            <person name="Hwang Y.J."/>
        </authorList>
    </citation>
    <scope>NUCLEOTIDE SEQUENCE [LARGE SCALE GENOMIC DNA]</scope>
    <source>
        <strain evidence="2 3">KUDC8001</strain>
    </source>
</reference>
<dbReference type="AlphaFoldDB" id="A0A7L7L4Q7"/>
<organism evidence="2 3">
    <name type="scientific">Adhaeribacter radiodurans</name>
    <dbReference type="NCBI Taxonomy" id="2745197"/>
    <lineage>
        <taxon>Bacteria</taxon>
        <taxon>Pseudomonadati</taxon>
        <taxon>Bacteroidota</taxon>
        <taxon>Cytophagia</taxon>
        <taxon>Cytophagales</taxon>
        <taxon>Hymenobacteraceae</taxon>
        <taxon>Adhaeribacter</taxon>
    </lineage>
</organism>